<organism evidence="2 3">
    <name type="scientific">Microbacterium rhizosphaerae</name>
    <dbReference type="NCBI Taxonomy" id="1678237"/>
    <lineage>
        <taxon>Bacteria</taxon>
        <taxon>Bacillati</taxon>
        <taxon>Actinomycetota</taxon>
        <taxon>Actinomycetes</taxon>
        <taxon>Micrococcales</taxon>
        <taxon>Microbacteriaceae</taxon>
        <taxon>Microbacterium</taxon>
    </lineage>
</organism>
<dbReference type="EMBL" id="CP139368">
    <property type="protein sequence ID" value="WPR91297.1"/>
    <property type="molecule type" value="Genomic_DNA"/>
</dbReference>
<reference evidence="2 3" key="1">
    <citation type="submission" date="2023-11" db="EMBL/GenBank/DDBJ databases">
        <title>Genome sequence of Microbacterium rhizosphaerae KACC 19337.</title>
        <authorList>
            <person name="Choi H."/>
            <person name="Kim S."/>
            <person name="Kim Y."/>
            <person name="Kwon S.-W."/>
            <person name="Heo J."/>
        </authorList>
    </citation>
    <scope>NUCLEOTIDE SEQUENCE [LARGE SCALE GENOMIC DNA]</scope>
    <source>
        <strain evidence="2 3">KACC 19337</strain>
    </source>
</reference>
<feature type="region of interest" description="Disordered" evidence="1">
    <location>
        <begin position="212"/>
        <end position="232"/>
    </location>
</feature>
<feature type="compositionally biased region" description="Low complexity" evidence="1">
    <location>
        <begin position="212"/>
        <end position="221"/>
    </location>
</feature>
<evidence type="ECO:0000256" key="1">
    <source>
        <dbReference type="SAM" id="MobiDB-lite"/>
    </source>
</evidence>
<sequence length="250" mass="27172">METDESARCAAEHVSAALNDLAHSTITVEDPASLYPILGELLCSVRSLVQVTDQLAHAHLRLRQHARSEDGDVSLGGRESDSAAWALVRARELLEAAEGQVDEASQRCGHVAWVPAERTERWVNVVFLDKAEATEALQLIDRFGAAVVIRQLSRLDRGDESTEDALVNGYVYDTIPTSPTDRVALDPQSGYAITFNPTLGYVSLHRRYEPDAAAAQPQHAPGTPPAASPVPAWFCSPPRAHREHGRSVAL</sequence>
<proteinExistence type="predicted"/>
<evidence type="ECO:0000313" key="2">
    <source>
        <dbReference type="EMBL" id="WPR91297.1"/>
    </source>
</evidence>
<accession>A0ABZ0SVN2</accession>
<dbReference type="Proteomes" id="UP001323798">
    <property type="component" value="Chromosome"/>
</dbReference>
<dbReference type="RefSeq" id="WP_320943998.1">
    <property type="nucleotide sequence ID" value="NZ_BAABEU010000007.1"/>
</dbReference>
<name>A0ABZ0SVN2_9MICO</name>
<protein>
    <submittedName>
        <fullName evidence="2">Uncharacterized protein</fullName>
    </submittedName>
</protein>
<evidence type="ECO:0000313" key="3">
    <source>
        <dbReference type="Proteomes" id="UP001323798"/>
    </source>
</evidence>
<keyword evidence="3" id="KW-1185">Reference proteome</keyword>
<gene>
    <name evidence="2" type="ORF">SM116_08470</name>
</gene>